<evidence type="ECO:0000256" key="1">
    <source>
        <dbReference type="SAM" id="MobiDB-lite"/>
    </source>
</evidence>
<protein>
    <submittedName>
        <fullName evidence="2">Uncharacterized protein</fullName>
    </submittedName>
</protein>
<proteinExistence type="predicted"/>
<gene>
    <name evidence="2" type="ORF">DPPLL_04630</name>
</gene>
<reference evidence="2 3" key="1">
    <citation type="submission" date="2022-01" db="EMBL/GenBank/DDBJ databases">
        <title>Desulfofustis limnae sp. nov., a novel mesophilic sulfate-reducing bacterium isolated from marsh soil.</title>
        <authorList>
            <person name="Watanabe M."/>
            <person name="Takahashi A."/>
            <person name="Kojima H."/>
            <person name="Fukui M."/>
        </authorList>
    </citation>
    <scope>NUCLEOTIDE SEQUENCE [LARGE SCALE GENOMIC DNA]</scope>
    <source>
        <strain evidence="2 3">PPLL</strain>
    </source>
</reference>
<dbReference type="EMBL" id="AP025516">
    <property type="protein sequence ID" value="BDD86098.1"/>
    <property type="molecule type" value="Genomic_DNA"/>
</dbReference>
<evidence type="ECO:0000313" key="2">
    <source>
        <dbReference type="EMBL" id="BDD86098.1"/>
    </source>
</evidence>
<evidence type="ECO:0000313" key="3">
    <source>
        <dbReference type="Proteomes" id="UP000830055"/>
    </source>
</evidence>
<accession>A0ABN6M3C7</accession>
<name>A0ABN6M3C7_9BACT</name>
<sequence>MSMQELVRFTVPAEELTLALAVIERFSRDRLANGVLRHYYTFLPEGREEMATDVRLVARQAQLALVALATTQHRYLYLCSAGEVVLLGDFDRGIDDEEVLASFGWGSDAEFRSRFPSFADLEELADDGPGNDAGPASCVACGVAPGELHVFGCPVELCPWCEGQLSRCNCRFDQLDTDQIDSDEQLDRFADVLAEKGRVPFSVDQNPAYPSAGTDEPPAASDADGRPEGDSQD</sequence>
<feature type="region of interest" description="Disordered" evidence="1">
    <location>
        <begin position="200"/>
        <end position="233"/>
    </location>
</feature>
<feature type="compositionally biased region" description="Basic and acidic residues" evidence="1">
    <location>
        <begin position="223"/>
        <end position="233"/>
    </location>
</feature>
<organism evidence="2 3">
    <name type="scientific">Desulfofustis limnaeus</name>
    <dbReference type="NCBI Taxonomy" id="2740163"/>
    <lineage>
        <taxon>Bacteria</taxon>
        <taxon>Pseudomonadati</taxon>
        <taxon>Thermodesulfobacteriota</taxon>
        <taxon>Desulfobulbia</taxon>
        <taxon>Desulfobulbales</taxon>
        <taxon>Desulfocapsaceae</taxon>
        <taxon>Desulfofustis</taxon>
    </lineage>
</organism>
<dbReference type="RefSeq" id="WP_284153195.1">
    <property type="nucleotide sequence ID" value="NZ_AP025516.1"/>
</dbReference>
<dbReference type="Proteomes" id="UP000830055">
    <property type="component" value="Chromosome"/>
</dbReference>
<keyword evidence="3" id="KW-1185">Reference proteome</keyword>